<dbReference type="STRING" id="1157490.EL26_03705"/>
<evidence type="ECO:0000256" key="5">
    <source>
        <dbReference type="ARBA" id="ARBA00023136"/>
    </source>
</evidence>
<proteinExistence type="predicted"/>
<accession>A0A074MG09</accession>
<dbReference type="InterPro" id="IPR021062">
    <property type="entry name" value="ArAE_1_C"/>
</dbReference>
<evidence type="ECO:0000256" key="1">
    <source>
        <dbReference type="ARBA" id="ARBA00004651"/>
    </source>
</evidence>
<feature type="transmembrane region" description="Helical" evidence="6">
    <location>
        <begin position="20"/>
        <end position="40"/>
    </location>
</feature>
<dbReference type="Gene3D" id="1.20.120.940">
    <property type="entry name" value="Putative aromatic acid exporter, C-terminal domain"/>
    <property type="match status" value="1"/>
</dbReference>
<organism evidence="8 9">
    <name type="scientific">Tumebacillus flagellatus</name>
    <dbReference type="NCBI Taxonomy" id="1157490"/>
    <lineage>
        <taxon>Bacteria</taxon>
        <taxon>Bacillati</taxon>
        <taxon>Bacillota</taxon>
        <taxon>Bacilli</taxon>
        <taxon>Bacillales</taxon>
        <taxon>Alicyclobacillaceae</taxon>
        <taxon>Tumebacillus</taxon>
    </lineage>
</organism>
<keyword evidence="3 6" id="KW-0812">Transmembrane</keyword>
<keyword evidence="2" id="KW-1003">Cell membrane</keyword>
<dbReference type="PANTHER" id="PTHR40064:SF1">
    <property type="entry name" value="MEMBRANE PROTEIN"/>
    <property type="match status" value="1"/>
</dbReference>
<dbReference type="PANTHER" id="PTHR40064">
    <property type="entry name" value="MEMBRANE PROTEIN-RELATED"/>
    <property type="match status" value="1"/>
</dbReference>
<dbReference type="eggNOG" id="COG4129">
    <property type="taxonomic scope" value="Bacteria"/>
</dbReference>
<evidence type="ECO:0000313" key="9">
    <source>
        <dbReference type="Proteomes" id="UP000027931"/>
    </source>
</evidence>
<dbReference type="AlphaFoldDB" id="A0A074MG09"/>
<evidence type="ECO:0000256" key="6">
    <source>
        <dbReference type="SAM" id="Phobius"/>
    </source>
</evidence>
<protein>
    <recommendedName>
        <fullName evidence="7">Putative aromatic acid exporter C-terminal domain-containing protein</fullName>
    </recommendedName>
</protein>
<evidence type="ECO:0000313" key="8">
    <source>
        <dbReference type="EMBL" id="KEO84632.1"/>
    </source>
</evidence>
<dbReference type="InterPro" id="IPR052984">
    <property type="entry name" value="UPF0421"/>
</dbReference>
<keyword evidence="9" id="KW-1185">Reference proteome</keyword>
<evidence type="ECO:0000256" key="2">
    <source>
        <dbReference type="ARBA" id="ARBA00022475"/>
    </source>
</evidence>
<name>A0A074MG09_9BACL</name>
<feature type="transmembrane region" description="Helical" evidence="6">
    <location>
        <begin position="78"/>
        <end position="111"/>
    </location>
</feature>
<feature type="transmembrane region" description="Helical" evidence="6">
    <location>
        <begin position="52"/>
        <end position="72"/>
    </location>
</feature>
<keyword evidence="4 6" id="KW-1133">Transmembrane helix</keyword>
<dbReference type="InterPro" id="IPR038323">
    <property type="entry name" value="ArAE_1_C_sf"/>
</dbReference>
<dbReference type="Pfam" id="PF06081">
    <property type="entry name" value="ArAE_1"/>
    <property type="match status" value="1"/>
</dbReference>
<dbReference type="EMBL" id="JMIR01000003">
    <property type="protein sequence ID" value="KEO84632.1"/>
    <property type="molecule type" value="Genomic_DNA"/>
</dbReference>
<dbReference type="InterPro" id="IPR010343">
    <property type="entry name" value="ArAE_1"/>
</dbReference>
<evidence type="ECO:0000256" key="3">
    <source>
        <dbReference type="ARBA" id="ARBA00022692"/>
    </source>
</evidence>
<keyword evidence="5 6" id="KW-0472">Membrane</keyword>
<sequence length="319" mass="37167">MKIGFRTVKTALGSALSIYVAGWLGLEFYSFAGILTILCLRETVKRSYRDAWERFCACLIGITYAVLAFHLIGFHPWVIGLILLFLIPTAVLFKVQGSVLTACVIILHMFMAQHVGLSMVFNELKLVAVGIGSALLMNSYMPNREKELIKYQTQIESNFKTIFRQIARFLREGATDWEGREITETADILRDALKTALHDIENHVLRVETRYYAYFLMRSRQFEIIERIMLTLSAFEGAYDQGRKVADYLDEMSKYIAPGTKELVQTRLNQLYALQEAFKQDELPQNRHEFENRAMLLHFIHDMERYLKIKQKWLIREKR</sequence>
<reference evidence="8 9" key="1">
    <citation type="journal article" date="2013" name="Int. J. Syst. Evol. Microbiol.">
        <title>Tumebacillus flagellatus sp. nov., an alpha-amylase/pullulanase-producing bacterium isolated from cassava wastewater.</title>
        <authorList>
            <person name="Wang Q."/>
            <person name="Xie N."/>
            <person name="Qin Y."/>
            <person name="Shen N."/>
            <person name="Zhu J."/>
            <person name="Mi H."/>
            <person name="Huang R."/>
        </authorList>
    </citation>
    <scope>NUCLEOTIDE SEQUENCE [LARGE SCALE GENOMIC DNA]</scope>
    <source>
        <strain evidence="8 9">GST4</strain>
    </source>
</reference>
<gene>
    <name evidence="8" type="ORF">EL26_03705</name>
</gene>
<dbReference type="Pfam" id="PF11728">
    <property type="entry name" value="ArAE_1_C"/>
    <property type="match status" value="1"/>
</dbReference>
<comment type="subcellular location">
    <subcellularLocation>
        <location evidence="1">Cell membrane</location>
        <topology evidence="1">Multi-pass membrane protein</topology>
    </subcellularLocation>
</comment>
<comment type="caution">
    <text evidence="8">The sequence shown here is derived from an EMBL/GenBank/DDBJ whole genome shotgun (WGS) entry which is preliminary data.</text>
</comment>
<feature type="transmembrane region" description="Helical" evidence="6">
    <location>
        <begin position="123"/>
        <end position="141"/>
    </location>
</feature>
<feature type="domain" description="Putative aromatic acid exporter C-terminal" evidence="7">
    <location>
        <begin position="145"/>
        <end position="311"/>
    </location>
</feature>
<dbReference type="Proteomes" id="UP000027931">
    <property type="component" value="Unassembled WGS sequence"/>
</dbReference>
<dbReference type="GO" id="GO:0005886">
    <property type="term" value="C:plasma membrane"/>
    <property type="evidence" value="ECO:0007669"/>
    <property type="project" value="UniProtKB-SubCell"/>
</dbReference>
<evidence type="ECO:0000259" key="7">
    <source>
        <dbReference type="Pfam" id="PF11728"/>
    </source>
</evidence>
<evidence type="ECO:0000256" key="4">
    <source>
        <dbReference type="ARBA" id="ARBA00022989"/>
    </source>
</evidence>